<feature type="signal peptide" evidence="2">
    <location>
        <begin position="1"/>
        <end position="28"/>
    </location>
</feature>
<feature type="region of interest" description="Disordered" evidence="1">
    <location>
        <begin position="31"/>
        <end position="95"/>
    </location>
</feature>
<dbReference type="Proteomes" id="UP001179858">
    <property type="component" value="Chromosome"/>
</dbReference>
<accession>A0AAF0GM52</accession>
<dbReference type="Gene3D" id="3.40.80.10">
    <property type="entry name" value="Peptidoglycan recognition protein-like"/>
    <property type="match status" value="1"/>
</dbReference>
<dbReference type="RefSeq" id="WP_280102764.1">
    <property type="nucleotide sequence ID" value="NZ_CP122959.1"/>
</dbReference>
<proteinExistence type="predicted"/>
<evidence type="ECO:0000259" key="3">
    <source>
        <dbReference type="SMART" id="SM00644"/>
    </source>
</evidence>
<evidence type="ECO:0000256" key="2">
    <source>
        <dbReference type="SAM" id="SignalP"/>
    </source>
</evidence>
<keyword evidence="2" id="KW-0732">Signal</keyword>
<feature type="domain" description="N-acetylmuramoyl-L-alanine amidase" evidence="3">
    <location>
        <begin position="625"/>
        <end position="766"/>
    </location>
</feature>
<gene>
    <name evidence="4" type="ORF">QBD03_09025</name>
</gene>
<sequence length="788" mass="86167">MKKSRLLKNLTISSVVLSQILINTPAFAETTSATESTAQNTSVATPNVVSSSQMSSQSSSVASVQESKAPQSSASEQPQTTNNQSSSKAESAAPVSAEKATAASLKLTNATDFRGVITIKNHQGTKILDNANGQYTRTLDFKTAWRVSKKAVDSTGETWYQVANNQYVKGTDSYLSGATFFVSGSAYDGVATVKNTKGTVVTNSLDQTAQTLKYQTAWHISYKMIDVFGDVWYRVSTDGYVKAEDVTMAQNVFTGGKTIPKTVIYIKNTKGSMIINSDGQKGRVLPYQSAWRTSYVVYDASGVAWYQVAGGQFISSKDVYVEGTTYFTSEQPLRGVATVNKVGGSELINSHKAALRKLNNGSAWKVSAIAVDIFGDQWYKVGNENYLKASEVKFKKADVLTDTKTISNQVIQVKNHNGARIMNTDGTFGRTLGFKSGWRTHQTAKDSSGAIWYQVADKQYIAKKDVYSVGDPLIVSSVDYRAIGTVINTKGTDLIDVNGKSSRNLANLTRWSISKKAQDIFGDYWYQVADKQYIAAADVLIEGENIFSKTEPMNDSVVIINKSGAETINSRGQKVKKLAVNSEWHVSQKLTDKTGTVWYAVGGNEFVKASDTAQRAFHVEQRYIAGLPHNETSGQFIVAHESGSVGSETDPDALEHAITYMQNNWTSAYVTHWVGDGGRIVQTAPVGEMSWGCGPTGNSKAFAQVELARTNNKAKFQKDYKAYIWLLRLLADEAGVPKQLDASGNGVKTHEWISYAYREVDHVDPYGYLAQMGVSRAQFVHDVQYGVQ</sequence>
<evidence type="ECO:0000313" key="5">
    <source>
        <dbReference type="Proteomes" id="UP001179858"/>
    </source>
</evidence>
<protein>
    <submittedName>
        <fullName evidence="4">Peptidoglycan recognition family protein</fullName>
    </submittedName>
</protein>
<dbReference type="AlphaFoldDB" id="A0AAF0GM52"/>
<dbReference type="InterPro" id="IPR036505">
    <property type="entry name" value="Amidase/PGRP_sf"/>
</dbReference>
<evidence type="ECO:0000313" key="4">
    <source>
        <dbReference type="EMBL" id="WGI18880.1"/>
    </source>
</evidence>
<dbReference type="SUPFAM" id="SSF55846">
    <property type="entry name" value="N-acetylmuramoyl-L-alanine amidase-like"/>
    <property type="match status" value="1"/>
</dbReference>
<dbReference type="EMBL" id="CP122959">
    <property type="protein sequence ID" value="WGI18880.1"/>
    <property type="molecule type" value="Genomic_DNA"/>
</dbReference>
<dbReference type="Pfam" id="PF01510">
    <property type="entry name" value="Amidase_2"/>
    <property type="match status" value="1"/>
</dbReference>
<name>A0AAF0GM52_LATSK</name>
<feature type="compositionally biased region" description="Low complexity" evidence="1">
    <location>
        <begin position="48"/>
        <end position="67"/>
    </location>
</feature>
<dbReference type="GO" id="GO:0009253">
    <property type="term" value="P:peptidoglycan catabolic process"/>
    <property type="evidence" value="ECO:0007669"/>
    <property type="project" value="InterPro"/>
</dbReference>
<dbReference type="InterPro" id="IPR002502">
    <property type="entry name" value="Amidase_domain"/>
</dbReference>
<feature type="chain" id="PRO_5042067260" evidence="2">
    <location>
        <begin position="29"/>
        <end position="788"/>
    </location>
</feature>
<dbReference type="GO" id="GO:0008745">
    <property type="term" value="F:N-acetylmuramoyl-L-alanine amidase activity"/>
    <property type="evidence" value="ECO:0007669"/>
    <property type="project" value="InterPro"/>
</dbReference>
<reference evidence="4" key="1">
    <citation type="submission" date="2023-04" db="EMBL/GenBank/DDBJ databases">
        <title>Novel strain of Lactilactobacillus sakei and use thereof.</title>
        <authorList>
            <person name="Kim S.Y."/>
        </authorList>
    </citation>
    <scope>NUCLEOTIDE SEQUENCE</scope>
    <source>
        <strain evidence="4">HUP1</strain>
    </source>
</reference>
<dbReference type="SMART" id="SM00644">
    <property type="entry name" value="Ami_2"/>
    <property type="match status" value="1"/>
</dbReference>
<organism evidence="4 5">
    <name type="scientific">Latilactobacillus sakei</name>
    <name type="common">Lactobacillus sakei</name>
    <dbReference type="NCBI Taxonomy" id="1599"/>
    <lineage>
        <taxon>Bacteria</taxon>
        <taxon>Bacillati</taxon>
        <taxon>Bacillota</taxon>
        <taxon>Bacilli</taxon>
        <taxon>Lactobacillales</taxon>
        <taxon>Lactobacillaceae</taxon>
        <taxon>Latilactobacillus</taxon>
    </lineage>
</organism>
<evidence type="ECO:0000256" key="1">
    <source>
        <dbReference type="SAM" id="MobiDB-lite"/>
    </source>
</evidence>
<feature type="compositionally biased region" description="Polar residues" evidence="1">
    <location>
        <begin position="68"/>
        <end position="89"/>
    </location>
</feature>
<dbReference type="CDD" id="cd06583">
    <property type="entry name" value="PGRP"/>
    <property type="match status" value="1"/>
</dbReference>